<comment type="caution">
    <text evidence="2">The sequence shown here is derived from an EMBL/GenBank/DDBJ whole genome shotgun (WGS) entry which is preliminary data.</text>
</comment>
<evidence type="ECO:0000313" key="3">
    <source>
        <dbReference type="Proteomes" id="UP000651452"/>
    </source>
</evidence>
<gene>
    <name evidence="2" type="ORF">EKO04_006063</name>
</gene>
<sequence>MSPFEKNHSPLQAEVDLLGPLEEERCQLQTEVNQLTLNLRSANNNMHRAVKDEIAGFLPTTEELESLKRLHSQKAAHWNSQDLTINATIHKLDKCLRNERKTHTVTISTLQMCTQEKTLAETTSTQLASQVKDLKTRNEELHARLQRYQITQARRETSQQGLIHMATMRLRRYRQALLRSSQEHLQQIATTNGLKTRNQELRQVIETLTLSLSGALHYNTSLTTLTIALNERLIRVSRARKGCRIKLEITKAKLGNAITIAKQFDRRYSNIKGTPSKLEQAEAEVRRLVREKENQDIRLRSSSCEIEKLKEEHANIYMSFQDMRKIRDTILNDLFLALEVQTPAFNTEPASQLSILTNMHINNIKDNTIATLNLCKACMTDMDALVKDMDEVQRTTPRQPTTRQDLMKWLLHHFMRSDRQRVRYEAPMFHGPHNFDSWVRDDMPGLNTIRAEQKLNSTPELVPATLRYT</sequence>
<proteinExistence type="predicted"/>
<protein>
    <submittedName>
        <fullName evidence="2">Uncharacterized protein</fullName>
    </submittedName>
</protein>
<accession>A0A8H7J3N8</accession>
<dbReference type="EMBL" id="RZGK01000010">
    <property type="protein sequence ID" value="KAF9696058.1"/>
    <property type="molecule type" value="Genomic_DNA"/>
</dbReference>
<organism evidence="2 3">
    <name type="scientific">Ascochyta lentis</name>
    <dbReference type="NCBI Taxonomy" id="205686"/>
    <lineage>
        <taxon>Eukaryota</taxon>
        <taxon>Fungi</taxon>
        <taxon>Dikarya</taxon>
        <taxon>Ascomycota</taxon>
        <taxon>Pezizomycotina</taxon>
        <taxon>Dothideomycetes</taxon>
        <taxon>Pleosporomycetidae</taxon>
        <taxon>Pleosporales</taxon>
        <taxon>Pleosporineae</taxon>
        <taxon>Didymellaceae</taxon>
        <taxon>Ascochyta</taxon>
    </lineage>
</organism>
<dbReference type="AlphaFoldDB" id="A0A8H7J3N8"/>
<evidence type="ECO:0000256" key="1">
    <source>
        <dbReference type="SAM" id="Coils"/>
    </source>
</evidence>
<keyword evidence="1" id="KW-0175">Coiled coil</keyword>
<feature type="coiled-coil region" evidence="1">
    <location>
        <begin position="124"/>
        <end position="151"/>
    </location>
</feature>
<reference evidence="2" key="2">
    <citation type="submission" date="2020-09" db="EMBL/GenBank/DDBJ databases">
        <title>Reference genome assembly for Australian Ascochyta lentis isolate Al4.</title>
        <authorList>
            <person name="Lee R.C."/>
            <person name="Farfan-Caceres L.M."/>
            <person name="Debler J.W."/>
            <person name="Williams A.H."/>
            <person name="Henares B.M."/>
        </authorList>
    </citation>
    <scope>NUCLEOTIDE SEQUENCE</scope>
    <source>
        <strain evidence="2">Al4</strain>
    </source>
</reference>
<name>A0A8H7J3N8_9PLEO</name>
<feature type="coiled-coil region" evidence="1">
    <location>
        <begin position="278"/>
        <end position="312"/>
    </location>
</feature>
<dbReference type="Proteomes" id="UP000651452">
    <property type="component" value="Unassembled WGS sequence"/>
</dbReference>
<reference evidence="2" key="1">
    <citation type="submission" date="2018-12" db="EMBL/GenBank/DDBJ databases">
        <authorList>
            <person name="Syme R.A."/>
            <person name="Farfan-Caceres L."/>
            <person name="Lichtenzveig J."/>
        </authorList>
    </citation>
    <scope>NUCLEOTIDE SEQUENCE</scope>
    <source>
        <strain evidence="2">Al4</strain>
    </source>
</reference>
<keyword evidence="3" id="KW-1185">Reference proteome</keyword>
<evidence type="ECO:0000313" key="2">
    <source>
        <dbReference type="EMBL" id="KAF9696058.1"/>
    </source>
</evidence>